<proteinExistence type="predicted"/>
<name>A0AAV4FM35_9GAST</name>
<accession>A0AAV4FM35</accession>
<comment type="caution">
    <text evidence="2">The sequence shown here is derived from an EMBL/GenBank/DDBJ whole genome shotgun (WGS) entry which is preliminary data.</text>
</comment>
<feature type="region of interest" description="Disordered" evidence="1">
    <location>
        <begin position="68"/>
        <end position="98"/>
    </location>
</feature>
<sequence length="98" mass="10986">MIRSVRQIGPSFSTDRCQGSVKPINCPKKCSSLINSQILAPTEEARSTVFFLKSYQVPGTEWTVTVTRTRKGSQPTTLKNQSRSRRNGTLIKSLKKEL</sequence>
<dbReference type="Proteomes" id="UP000762676">
    <property type="component" value="Unassembled WGS sequence"/>
</dbReference>
<evidence type="ECO:0000313" key="3">
    <source>
        <dbReference type="Proteomes" id="UP000762676"/>
    </source>
</evidence>
<organism evidence="2 3">
    <name type="scientific">Elysia marginata</name>
    <dbReference type="NCBI Taxonomy" id="1093978"/>
    <lineage>
        <taxon>Eukaryota</taxon>
        <taxon>Metazoa</taxon>
        <taxon>Spiralia</taxon>
        <taxon>Lophotrochozoa</taxon>
        <taxon>Mollusca</taxon>
        <taxon>Gastropoda</taxon>
        <taxon>Heterobranchia</taxon>
        <taxon>Euthyneura</taxon>
        <taxon>Panpulmonata</taxon>
        <taxon>Sacoglossa</taxon>
        <taxon>Placobranchoidea</taxon>
        <taxon>Plakobranchidae</taxon>
        <taxon>Elysia</taxon>
    </lineage>
</organism>
<protein>
    <submittedName>
        <fullName evidence="2">Uncharacterized protein</fullName>
    </submittedName>
</protein>
<evidence type="ECO:0000313" key="2">
    <source>
        <dbReference type="EMBL" id="GFR74382.1"/>
    </source>
</evidence>
<feature type="compositionally biased region" description="Polar residues" evidence="1">
    <location>
        <begin position="68"/>
        <end position="81"/>
    </location>
</feature>
<dbReference type="EMBL" id="BMAT01007929">
    <property type="protein sequence ID" value="GFR74382.1"/>
    <property type="molecule type" value="Genomic_DNA"/>
</dbReference>
<evidence type="ECO:0000256" key="1">
    <source>
        <dbReference type="SAM" id="MobiDB-lite"/>
    </source>
</evidence>
<keyword evidence="3" id="KW-1185">Reference proteome</keyword>
<dbReference type="AlphaFoldDB" id="A0AAV4FM35"/>
<reference evidence="2 3" key="1">
    <citation type="journal article" date="2021" name="Elife">
        <title>Chloroplast acquisition without the gene transfer in kleptoplastic sea slugs, Plakobranchus ocellatus.</title>
        <authorList>
            <person name="Maeda T."/>
            <person name="Takahashi S."/>
            <person name="Yoshida T."/>
            <person name="Shimamura S."/>
            <person name="Takaki Y."/>
            <person name="Nagai Y."/>
            <person name="Toyoda A."/>
            <person name="Suzuki Y."/>
            <person name="Arimoto A."/>
            <person name="Ishii H."/>
            <person name="Satoh N."/>
            <person name="Nishiyama T."/>
            <person name="Hasebe M."/>
            <person name="Maruyama T."/>
            <person name="Minagawa J."/>
            <person name="Obokata J."/>
            <person name="Shigenobu S."/>
        </authorList>
    </citation>
    <scope>NUCLEOTIDE SEQUENCE [LARGE SCALE GENOMIC DNA]</scope>
</reference>
<gene>
    <name evidence="2" type="ORF">ElyMa_003890900</name>
</gene>